<proteinExistence type="predicted"/>
<evidence type="ECO:0000313" key="2">
    <source>
        <dbReference type="Proteomes" id="UP000377224"/>
    </source>
</evidence>
<protein>
    <submittedName>
        <fullName evidence="1">Uncharacterized protein</fullName>
    </submittedName>
</protein>
<sequence>MSMSSSRLESLDRASLVQRLDQGGGAILRSPLQTEPFCAQVIMARHGFGRGASTQTCAIPCRRQ</sequence>
<dbReference type="RefSeq" id="WP_224790828.1">
    <property type="nucleotide sequence ID" value="NZ_CABVIN010000005.1"/>
</dbReference>
<dbReference type="AlphaFoldDB" id="A0A5E7MAG4"/>
<dbReference type="Proteomes" id="UP000377224">
    <property type="component" value="Unassembled WGS sequence"/>
</dbReference>
<evidence type="ECO:0000313" key="1">
    <source>
        <dbReference type="EMBL" id="VVP21653.1"/>
    </source>
</evidence>
<gene>
    <name evidence="1" type="ORF">PS896_03873</name>
</gene>
<dbReference type="EMBL" id="CABVIN010000005">
    <property type="protein sequence ID" value="VVP21653.1"/>
    <property type="molecule type" value="Genomic_DNA"/>
</dbReference>
<organism evidence="1 2">
    <name type="scientific">Pseudomonas fluorescens</name>
    <dbReference type="NCBI Taxonomy" id="294"/>
    <lineage>
        <taxon>Bacteria</taxon>
        <taxon>Pseudomonadati</taxon>
        <taxon>Pseudomonadota</taxon>
        <taxon>Gammaproteobacteria</taxon>
        <taxon>Pseudomonadales</taxon>
        <taxon>Pseudomonadaceae</taxon>
        <taxon>Pseudomonas</taxon>
    </lineage>
</organism>
<reference evidence="1 2" key="1">
    <citation type="submission" date="2019-09" db="EMBL/GenBank/DDBJ databases">
        <authorList>
            <person name="Chandra G."/>
            <person name="Truman W A."/>
        </authorList>
    </citation>
    <scope>NUCLEOTIDE SEQUENCE [LARGE SCALE GENOMIC DNA]</scope>
    <source>
        <strain evidence="1">PS896</strain>
    </source>
</reference>
<name>A0A5E7MAG4_PSEFL</name>
<accession>A0A5E7MAG4</accession>